<gene>
    <name evidence="1" type="ORF">LshimejAT787_2600080</name>
</gene>
<proteinExistence type="predicted"/>
<sequence>MGAYTIRALPPPSPPRRYVWYRVLLAAPTLRTAAHQIHSHLIACYASCRLMFSGEGRSGLQRFVETWTYRRSSVDDYCYVCILTIPVVVETFNVPLTSFLEKKTDCSTNPAVRIPVTPIVGLSCSVVVLSRLGDGRGYS</sequence>
<name>A0A9P3PZ28_LYOSH</name>
<protein>
    <submittedName>
        <fullName evidence="1">Uncharacterized protein</fullName>
    </submittedName>
</protein>
<organism evidence="1 2">
    <name type="scientific">Lyophyllum shimeji</name>
    <name type="common">Hon-shimeji</name>
    <name type="synonym">Tricholoma shimeji</name>
    <dbReference type="NCBI Taxonomy" id="47721"/>
    <lineage>
        <taxon>Eukaryota</taxon>
        <taxon>Fungi</taxon>
        <taxon>Dikarya</taxon>
        <taxon>Basidiomycota</taxon>
        <taxon>Agaricomycotina</taxon>
        <taxon>Agaricomycetes</taxon>
        <taxon>Agaricomycetidae</taxon>
        <taxon>Agaricales</taxon>
        <taxon>Tricholomatineae</taxon>
        <taxon>Lyophyllaceae</taxon>
        <taxon>Lyophyllum</taxon>
    </lineage>
</organism>
<evidence type="ECO:0000313" key="2">
    <source>
        <dbReference type="Proteomes" id="UP001063166"/>
    </source>
</evidence>
<accession>A0A9P3PZ28</accession>
<comment type="caution">
    <text evidence="1">The sequence shown here is derived from an EMBL/GenBank/DDBJ whole genome shotgun (WGS) entry which is preliminary data.</text>
</comment>
<evidence type="ECO:0000313" key="1">
    <source>
        <dbReference type="EMBL" id="GLB45675.1"/>
    </source>
</evidence>
<dbReference type="Proteomes" id="UP001063166">
    <property type="component" value="Unassembled WGS sequence"/>
</dbReference>
<keyword evidence="2" id="KW-1185">Reference proteome</keyword>
<reference evidence="1" key="1">
    <citation type="submission" date="2022-07" db="EMBL/GenBank/DDBJ databases">
        <title>The genome of Lyophyllum shimeji provides insight into the initial evolution of ectomycorrhizal fungal genome.</title>
        <authorList>
            <person name="Kobayashi Y."/>
            <person name="Shibata T."/>
            <person name="Hirakawa H."/>
            <person name="Shigenobu S."/>
            <person name="Nishiyama T."/>
            <person name="Yamada A."/>
            <person name="Hasebe M."/>
            <person name="Kawaguchi M."/>
        </authorList>
    </citation>
    <scope>NUCLEOTIDE SEQUENCE</scope>
    <source>
        <strain evidence="1">AT787</strain>
    </source>
</reference>
<dbReference type="EMBL" id="BRPK01000026">
    <property type="protein sequence ID" value="GLB45675.1"/>
    <property type="molecule type" value="Genomic_DNA"/>
</dbReference>
<dbReference type="AlphaFoldDB" id="A0A9P3PZ28"/>